<sequence length="741" mass="86332">MLIWIFVLCVIIIPTSVLWKKRWLLYHAWKIPGPLSVPLVGSAFLLSATKDNFFDLVCGKLDSWRPVIKLWVGSQLYIATMRPTDVEKILTNCLNKSPFYENFNDIMKDTLLTSKVSIWKEHRKMINPSFNLKILNSFHDTFVSYSTEMVKYLSDLEGGEQTNLFPVIWEKTLDAALATLTNVNPQVIKERRRFITVIVKFEEILIQRFHTFWLLVDFFWKLSNLHKEHKEVCQTGHAFLENILLQEKKQYDSDDINDIQERVYQELVSVLPNMENSPTQEEINRLDYLERVIKETLRLVPTVPFILQYADEDIKCGPYVFPAGSNLIVPLVLLHKNPAIQWEYMVVLKAKSFFEVVYRNLDSYRPVIKTWIGSELYITTIRPADVEKILVNCLNKSPFYENFNDVMKDTLLTSKVSIWKDHRKMINPSFNLKILSSFHDIFVKYSREIVKYLLDVGGTEQTDFLSVIWEQGRLNTIIAEEYKSYESEDRNDDTIESKRFLRNLTKLNRTNQITREEILEETNFMLMAASETAAITINTILTILGIYSDIQERVYQELASVLPNIENSPTQEELNRLDYLERVVKEILRLVPTIPFIMRYADEDIKCDPYVFPAGSNLVIPLVLLHRDPEVWPEPEKFDPDRFLPDEVGKRHRCSYIPFSFGVRNCIGLKFGMMVVKVMVATILRNFKVTHNLQVSDGDNGLMLLRDQIVIQIGEELDGMVMIRSGDNRQGVCPVKFLQEV</sequence>
<dbReference type="GO" id="GO:0020037">
    <property type="term" value="F:heme binding"/>
    <property type="evidence" value="ECO:0007669"/>
    <property type="project" value="InterPro"/>
</dbReference>
<evidence type="ECO:0000256" key="12">
    <source>
        <dbReference type="ARBA" id="ARBA00023033"/>
    </source>
</evidence>
<evidence type="ECO:0000313" key="15">
    <source>
        <dbReference type="EMBL" id="KAJ3660517.1"/>
    </source>
</evidence>
<dbReference type="InterPro" id="IPR036396">
    <property type="entry name" value="Cyt_P450_sf"/>
</dbReference>
<evidence type="ECO:0000313" key="16">
    <source>
        <dbReference type="Proteomes" id="UP001168821"/>
    </source>
</evidence>
<dbReference type="PANTHER" id="PTHR24291:SF189">
    <property type="entry name" value="CYTOCHROME P450 4C3-RELATED"/>
    <property type="match status" value="1"/>
</dbReference>
<dbReference type="GO" id="GO:0016705">
    <property type="term" value="F:oxidoreductase activity, acting on paired donors, with incorporation or reduction of molecular oxygen"/>
    <property type="evidence" value="ECO:0007669"/>
    <property type="project" value="InterPro"/>
</dbReference>
<reference evidence="15" key="1">
    <citation type="journal article" date="2023" name="G3 (Bethesda)">
        <title>Whole genome assemblies of Zophobas morio and Tenebrio molitor.</title>
        <authorList>
            <person name="Kaur S."/>
            <person name="Stinson S.A."/>
            <person name="diCenzo G.C."/>
        </authorList>
    </citation>
    <scope>NUCLEOTIDE SEQUENCE</scope>
    <source>
        <strain evidence="15">QUZm001</strain>
    </source>
</reference>
<keyword evidence="12" id="KW-0503">Monooxygenase</keyword>
<keyword evidence="10" id="KW-0560">Oxidoreductase</keyword>
<keyword evidence="6 14" id="KW-0349">Heme</keyword>
<dbReference type="AlphaFoldDB" id="A0AA38MLW0"/>
<keyword evidence="16" id="KW-1185">Reference proteome</keyword>
<dbReference type="GO" id="GO:0005789">
    <property type="term" value="C:endoplasmic reticulum membrane"/>
    <property type="evidence" value="ECO:0007669"/>
    <property type="project" value="UniProtKB-SubCell"/>
</dbReference>
<dbReference type="InterPro" id="IPR050196">
    <property type="entry name" value="Cytochrome_P450_Monoox"/>
</dbReference>
<dbReference type="SUPFAM" id="SSF48264">
    <property type="entry name" value="Cytochrome P450"/>
    <property type="match status" value="2"/>
</dbReference>
<dbReference type="InterPro" id="IPR002401">
    <property type="entry name" value="Cyt_P450_E_grp-I"/>
</dbReference>
<dbReference type="GO" id="GO:0004497">
    <property type="term" value="F:monooxygenase activity"/>
    <property type="evidence" value="ECO:0007669"/>
    <property type="project" value="UniProtKB-KW"/>
</dbReference>
<evidence type="ECO:0000256" key="13">
    <source>
        <dbReference type="ARBA" id="ARBA00023136"/>
    </source>
</evidence>
<dbReference type="PRINTS" id="PR00463">
    <property type="entry name" value="EP450I"/>
</dbReference>
<evidence type="ECO:0000256" key="6">
    <source>
        <dbReference type="ARBA" id="ARBA00022617"/>
    </source>
</evidence>
<evidence type="ECO:0000256" key="10">
    <source>
        <dbReference type="ARBA" id="ARBA00023002"/>
    </source>
</evidence>
<protein>
    <recommendedName>
        <fullName evidence="17">Cytochrome P450 4C1</fullName>
    </recommendedName>
</protein>
<dbReference type="InterPro" id="IPR001128">
    <property type="entry name" value="Cyt_P450"/>
</dbReference>
<comment type="caution">
    <text evidence="15">The sequence shown here is derived from an EMBL/GenBank/DDBJ whole genome shotgun (WGS) entry which is preliminary data.</text>
</comment>
<feature type="binding site" description="axial binding residue" evidence="14">
    <location>
        <position position="666"/>
    </location>
    <ligand>
        <name>heme</name>
        <dbReference type="ChEBI" id="CHEBI:30413"/>
    </ligand>
    <ligandPart>
        <name>Fe</name>
        <dbReference type="ChEBI" id="CHEBI:18248"/>
    </ligandPart>
</feature>
<comment type="cofactor">
    <cofactor evidence="1 14">
        <name>heme</name>
        <dbReference type="ChEBI" id="CHEBI:30413"/>
    </cofactor>
</comment>
<evidence type="ECO:0000256" key="9">
    <source>
        <dbReference type="ARBA" id="ARBA00022848"/>
    </source>
</evidence>
<keyword evidence="9" id="KW-0492">Microsome</keyword>
<evidence type="ECO:0000256" key="11">
    <source>
        <dbReference type="ARBA" id="ARBA00023004"/>
    </source>
</evidence>
<evidence type="ECO:0000256" key="3">
    <source>
        <dbReference type="ARBA" id="ARBA00004174"/>
    </source>
</evidence>
<evidence type="ECO:0000256" key="4">
    <source>
        <dbReference type="ARBA" id="ARBA00004406"/>
    </source>
</evidence>
<comment type="similarity">
    <text evidence="5">Belongs to the cytochrome P450 family.</text>
</comment>
<keyword evidence="13" id="KW-0472">Membrane</keyword>
<accession>A0AA38MLW0</accession>
<name>A0AA38MLW0_9CUCU</name>
<dbReference type="PROSITE" id="PS00086">
    <property type="entry name" value="CYTOCHROME_P450"/>
    <property type="match status" value="1"/>
</dbReference>
<keyword evidence="11 14" id="KW-0408">Iron</keyword>
<evidence type="ECO:0000256" key="14">
    <source>
        <dbReference type="PIRSR" id="PIRSR602401-1"/>
    </source>
</evidence>
<keyword evidence="7 14" id="KW-0479">Metal-binding</keyword>
<evidence type="ECO:0000256" key="8">
    <source>
        <dbReference type="ARBA" id="ARBA00022824"/>
    </source>
</evidence>
<evidence type="ECO:0000256" key="7">
    <source>
        <dbReference type="ARBA" id="ARBA00022723"/>
    </source>
</evidence>
<dbReference type="PANTHER" id="PTHR24291">
    <property type="entry name" value="CYTOCHROME P450 FAMILY 4"/>
    <property type="match status" value="1"/>
</dbReference>
<comment type="subcellular location">
    <subcellularLocation>
        <location evidence="4">Endoplasmic reticulum membrane</location>
        <topology evidence="4">Peripheral membrane protein</topology>
    </subcellularLocation>
    <subcellularLocation>
        <location evidence="3">Microsome membrane</location>
        <topology evidence="3">Peripheral membrane protein</topology>
    </subcellularLocation>
</comment>
<dbReference type="GO" id="GO:0005506">
    <property type="term" value="F:iron ion binding"/>
    <property type="evidence" value="ECO:0007669"/>
    <property type="project" value="InterPro"/>
</dbReference>
<comment type="function">
    <text evidence="2">May be involved in the metabolism of insect hormones and in the breakdown of synthetic insecticides.</text>
</comment>
<keyword evidence="8" id="KW-0256">Endoplasmic reticulum</keyword>
<dbReference type="InterPro" id="IPR017972">
    <property type="entry name" value="Cyt_P450_CS"/>
</dbReference>
<evidence type="ECO:0000256" key="1">
    <source>
        <dbReference type="ARBA" id="ARBA00001971"/>
    </source>
</evidence>
<dbReference type="Proteomes" id="UP001168821">
    <property type="component" value="Unassembled WGS sequence"/>
</dbReference>
<gene>
    <name evidence="15" type="ORF">Zmor_004962</name>
</gene>
<evidence type="ECO:0000256" key="5">
    <source>
        <dbReference type="ARBA" id="ARBA00010617"/>
    </source>
</evidence>
<evidence type="ECO:0008006" key="17">
    <source>
        <dbReference type="Google" id="ProtNLM"/>
    </source>
</evidence>
<evidence type="ECO:0000256" key="2">
    <source>
        <dbReference type="ARBA" id="ARBA00003690"/>
    </source>
</evidence>
<dbReference type="Gene3D" id="1.10.630.10">
    <property type="entry name" value="Cytochrome P450"/>
    <property type="match status" value="4"/>
</dbReference>
<dbReference type="EMBL" id="JALNTZ010000002">
    <property type="protein sequence ID" value="KAJ3660517.1"/>
    <property type="molecule type" value="Genomic_DNA"/>
</dbReference>
<proteinExistence type="inferred from homology"/>
<dbReference type="PRINTS" id="PR00385">
    <property type="entry name" value="P450"/>
</dbReference>
<dbReference type="Pfam" id="PF00067">
    <property type="entry name" value="p450"/>
    <property type="match status" value="4"/>
</dbReference>
<organism evidence="15 16">
    <name type="scientific">Zophobas morio</name>
    <dbReference type="NCBI Taxonomy" id="2755281"/>
    <lineage>
        <taxon>Eukaryota</taxon>
        <taxon>Metazoa</taxon>
        <taxon>Ecdysozoa</taxon>
        <taxon>Arthropoda</taxon>
        <taxon>Hexapoda</taxon>
        <taxon>Insecta</taxon>
        <taxon>Pterygota</taxon>
        <taxon>Neoptera</taxon>
        <taxon>Endopterygota</taxon>
        <taxon>Coleoptera</taxon>
        <taxon>Polyphaga</taxon>
        <taxon>Cucujiformia</taxon>
        <taxon>Tenebrionidae</taxon>
        <taxon>Zophobas</taxon>
    </lineage>
</organism>